<sequence>MNRRSQVKTLIAMAAIVTAGCTTQSASQDTASTTPVQPPATTNAAPSPSGQGQPRPGMVLIPAGNYPLGRDDGPAEERPAHQVAIRPYYIDAYPVTTQQYVDWANTHTNLVNARGGDRRRWDGPLHPAESDAVRDQNGREIFTTDDSDDDSRVLRRDGRFAVEQGFADHPVTEVYWWGAHLYCQARGARLLTEAGWEAAARGTEGRTYPWGNEAPNDSRAQFGKRYGETSPVTAHPAGATPQGVYDLVGNLYEWTSSLDRPYPYVANDGREDLLSRDLRITRGGAHDERAANMRPTDRDGYSRDPFAGHHHIGFRCGADA</sequence>
<evidence type="ECO:0000313" key="4">
    <source>
        <dbReference type="EMBL" id="MCE7004720.1"/>
    </source>
</evidence>
<dbReference type="InterPro" id="IPR005532">
    <property type="entry name" value="SUMF_dom"/>
</dbReference>
<feature type="signal peptide" evidence="2">
    <location>
        <begin position="1"/>
        <end position="19"/>
    </location>
</feature>
<dbReference type="InterPro" id="IPR016187">
    <property type="entry name" value="CTDL_fold"/>
</dbReference>
<feature type="domain" description="Sulfatase-modifying factor enzyme-like" evidence="3">
    <location>
        <begin position="56"/>
        <end position="316"/>
    </location>
</feature>
<dbReference type="RefSeq" id="WP_233726206.1">
    <property type="nucleotide sequence ID" value="NZ_JAJVCN010000001.1"/>
</dbReference>
<comment type="caution">
    <text evidence="4">The sequence shown here is derived from an EMBL/GenBank/DDBJ whole genome shotgun (WGS) entry which is preliminary data.</text>
</comment>
<dbReference type="Proteomes" id="UP001521150">
    <property type="component" value="Unassembled WGS sequence"/>
</dbReference>
<evidence type="ECO:0000256" key="2">
    <source>
        <dbReference type="SAM" id="SignalP"/>
    </source>
</evidence>
<dbReference type="EMBL" id="JAJVCN010000001">
    <property type="protein sequence ID" value="MCE7004720.1"/>
    <property type="molecule type" value="Genomic_DNA"/>
</dbReference>
<dbReference type="InterPro" id="IPR051043">
    <property type="entry name" value="Sulfatase_Mod_Factor_Kinase"/>
</dbReference>
<keyword evidence="2" id="KW-0732">Signal</keyword>
<name>A0ABS8ZCZ8_9PSEU</name>
<reference evidence="4 5" key="1">
    <citation type="submission" date="2021-12" db="EMBL/GenBank/DDBJ databases">
        <title>Genome sequence of Kibdelosporangium philippinense ATCC 49844.</title>
        <authorList>
            <person name="Fedorov E.A."/>
            <person name="Omeragic M."/>
            <person name="Shalygina K.F."/>
            <person name="Maclea K.S."/>
        </authorList>
    </citation>
    <scope>NUCLEOTIDE SEQUENCE [LARGE SCALE GENOMIC DNA]</scope>
    <source>
        <strain evidence="4 5">ATCC 49844</strain>
    </source>
</reference>
<dbReference type="PROSITE" id="PS51257">
    <property type="entry name" value="PROKAR_LIPOPROTEIN"/>
    <property type="match status" value="1"/>
</dbReference>
<keyword evidence="5" id="KW-1185">Reference proteome</keyword>
<dbReference type="Pfam" id="PF03781">
    <property type="entry name" value="FGE-sulfatase"/>
    <property type="match status" value="1"/>
</dbReference>
<proteinExistence type="predicted"/>
<dbReference type="PANTHER" id="PTHR23150">
    <property type="entry name" value="SULFATASE MODIFYING FACTOR 1, 2"/>
    <property type="match status" value="1"/>
</dbReference>
<evidence type="ECO:0000313" key="5">
    <source>
        <dbReference type="Proteomes" id="UP001521150"/>
    </source>
</evidence>
<protein>
    <submittedName>
        <fullName evidence="4">Formylglycine-generating enzyme family protein</fullName>
    </submittedName>
</protein>
<dbReference type="PANTHER" id="PTHR23150:SF19">
    <property type="entry name" value="FORMYLGLYCINE-GENERATING ENZYME"/>
    <property type="match status" value="1"/>
</dbReference>
<feature type="region of interest" description="Disordered" evidence="1">
    <location>
        <begin position="24"/>
        <end position="58"/>
    </location>
</feature>
<feature type="compositionally biased region" description="Low complexity" evidence="1">
    <location>
        <begin position="24"/>
        <end position="57"/>
    </location>
</feature>
<organism evidence="4 5">
    <name type="scientific">Kibdelosporangium philippinense</name>
    <dbReference type="NCBI Taxonomy" id="211113"/>
    <lineage>
        <taxon>Bacteria</taxon>
        <taxon>Bacillati</taxon>
        <taxon>Actinomycetota</taxon>
        <taxon>Actinomycetes</taxon>
        <taxon>Pseudonocardiales</taxon>
        <taxon>Pseudonocardiaceae</taxon>
        <taxon>Kibdelosporangium</taxon>
    </lineage>
</organism>
<feature type="chain" id="PRO_5045051053" evidence="2">
    <location>
        <begin position="20"/>
        <end position="320"/>
    </location>
</feature>
<gene>
    <name evidence="4" type="ORF">LWC34_18090</name>
</gene>
<dbReference type="SUPFAM" id="SSF56436">
    <property type="entry name" value="C-type lectin-like"/>
    <property type="match status" value="1"/>
</dbReference>
<dbReference type="Gene3D" id="3.90.1580.10">
    <property type="entry name" value="paralog of FGE (formylglycine-generating enzyme)"/>
    <property type="match status" value="1"/>
</dbReference>
<dbReference type="InterPro" id="IPR042095">
    <property type="entry name" value="SUMF_sf"/>
</dbReference>
<evidence type="ECO:0000256" key="1">
    <source>
        <dbReference type="SAM" id="MobiDB-lite"/>
    </source>
</evidence>
<accession>A0ABS8ZCZ8</accession>
<evidence type="ECO:0000259" key="3">
    <source>
        <dbReference type="Pfam" id="PF03781"/>
    </source>
</evidence>